<reference evidence="7 8" key="1">
    <citation type="submission" date="2023-07" db="EMBL/GenBank/DDBJ databases">
        <title>Sorghum-associated microbial communities from plants grown in Nebraska, USA.</title>
        <authorList>
            <person name="Schachtman D."/>
        </authorList>
    </citation>
    <scope>NUCLEOTIDE SEQUENCE [LARGE SCALE GENOMIC DNA]</scope>
    <source>
        <strain evidence="7 8">CC523</strain>
    </source>
</reference>
<evidence type="ECO:0000256" key="5">
    <source>
        <dbReference type="ARBA" id="ARBA00023136"/>
    </source>
</evidence>
<organism evidence="7 8">
    <name type="scientific">Paenarthrobacter nicotinovorans</name>
    <name type="common">Arthrobacter nicotinovorans</name>
    <dbReference type="NCBI Taxonomy" id="29320"/>
    <lineage>
        <taxon>Bacteria</taxon>
        <taxon>Bacillati</taxon>
        <taxon>Actinomycetota</taxon>
        <taxon>Actinomycetes</taxon>
        <taxon>Micrococcales</taxon>
        <taxon>Micrococcaceae</taxon>
        <taxon>Paenarthrobacter</taxon>
    </lineage>
</organism>
<evidence type="ECO:0000256" key="4">
    <source>
        <dbReference type="ARBA" id="ARBA00022989"/>
    </source>
</evidence>
<comment type="subcellular location">
    <subcellularLocation>
        <location evidence="1">Cell membrane</location>
        <topology evidence="1">Multi-pass membrane protein</topology>
    </subcellularLocation>
</comment>
<keyword evidence="4 6" id="KW-1133">Transmembrane helix</keyword>
<sequence length="213" mass="21822">MTSLDYFHSAGLGLATGLALIVAIGAQNAFVLRQGIRGEHLVPIVAVCALSDAVLIAAGVFGTGALMTAAPAAVVVLRYVGAAFLVTYGVMAARRAMRPQSLTTGESTSGNGGTGRKGGALAAVATVLALTWLNPHVYLDIALIGSLANAQGSPLQWWFGAGAMVGSILWFCSLGFGARFLRGFFARPLSWRFLDGGIAVTMVALGVGLVLQA</sequence>
<feature type="transmembrane region" description="Helical" evidence="6">
    <location>
        <begin position="193"/>
        <end position="211"/>
    </location>
</feature>
<evidence type="ECO:0000313" key="7">
    <source>
        <dbReference type="EMBL" id="MDQ0103196.1"/>
    </source>
</evidence>
<keyword evidence="3 6" id="KW-0812">Transmembrane</keyword>
<proteinExistence type="predicted"/>
<name>A0ABT9TQ44_PAENI</name>
<feature type="transmembrane region" description="Helical" evidence="6">
    <location>
        <begin position="157"/>
        <end position="181"/>
    </location>
</feature>
<dbReference type="EMBL" id="JAUSSW010000008">
    <property type="protein sequence ID" value="MDQ0103196.1"/>
    <property type="molecule type" value="Genomic_DNA"/>
</dbReference>
<dbReference type="PANTHER" id="PTHR30086:SF20">
    <property type="entry name" value="ARGININE EXPORTER PROTEIN ARGO-RELATED"/>
    <property type="match status" value="1"/>
</dbReference>
<evidence type="ECO:0000256" key="6">
    <source>
        <dbReference type="SAM" id="Phobius"/>
    </source>
</evidence>
<dbReference type="Pfam" id="PF01810">
    <property type="entry name" value="LysE"/>
    <property type="match status" value="1"/>
</dbReference>
<dbReference type="Proteomes" id="UP001244563">
    <property type="component" value="Unassembled WGS sequence"/>
</dbReference>
<feature type="transmembrane region" description="Helical" evidence="6">
    <location>
        <begin position="118"/>
        <end position="137"/>
    </location>
</feature>
<dbReference type="InterPro" id="IPR001123">
    <property type="entry name" value="LeuE-type"/>
</dbReference>
<comment type="caution">
    <text evidence="7">The sequence shown here is derived from an EMBL/GenBank/DDBJ whole genome shotgun (WGS) entry which is preliminary data.</text>
</comment>
<dbReference type="PANTHER" id="PTHR30086">
    <property type="entry name" value="ARGININE EXPORTER PROTEIN ARGO"/>
    <property type="match status" value="1"/>
</dbReference>
<feature type="transmembrane region" description="Helical" evidence="6">
    <location>
        <begin position="76"/>
        <end position="97"/>
    </location>
</feature>
<accession>A0ABT9TQ44</accession>
<feature type="transmembrane region" description="Helical" evidence="6">
    <location>
        <begin position="44"/>
        <end position="70"/>
    </location>
</feature>
<protein>
    <submittedName>
        <fullName evidence="7">L-lysine exporter family protein LysE/ArgO</fullName>
    </submittedName>
</protein>
<dbReference type="RefSeq" id="WP_064723384.1">
    <property type="nucleotide sequence ID" value="NZ_BDDW01000016.1"/>
</dbReference>
<feature type="transmembrane region" description="Helical" evidence="6">
    <location>
        <begin position="6"/>
        <end position="32"/>
    </location>
</feature>
<evidence type="ECO:0000256" key="1">
    <source>
        <dbReference type="ARBA" id="ARBA00004651"/>
    </source>
</evidence>
<keyword evidence="2" id="KW-1003">Cell membrane</keyword>
<keyword evidence="5 6" id="KW-0472">Membrane</keyword>
<keyword evidence="8" id="KW-1185">Reference proteome</keyword>
<gene>
    <name evidence="7" type="ORF">J2T10_002860</name>
</gene>
<evidence type="ECO:0000256" key="2">
    <source>
        <dbReference type="ARBA" id="ARBA00022475"/>
    </source>
</evidence>
<evidence type="ECO:0000313" key="8">
    <source>
        <dbReference type="Proteomes" id="UP001244563"/>
    </source>
</evidence>
<evidence type="ECO:0000256" key="3">
    <source>
        <dbReference type="ARBA" id="ARBA00022692"/>
    </source>
</evidence>